<name>A0AAD7NVJ5_9AGAR</name>
<dbReference type="Proteomes" id="UP001215280">
    <property type="component" value="Unassembled WGS sequence"/>
</dbReference>
<dbReference type="EMBL" id="JARJLG010000010">
    <property type="protein sequence ID" value="KAJ7777567.1"/>
    <property type="molecule type" value="Genomic_DNA"/>
</dbReference>
<feature type="compositionally biased region" description="Polar residues" evidence="1">
    <location>
        <begin position="186"/>
        <end position="197"/>
    </location>
</feature>
<evidence type="ECO:0000313" key="2">
    <source>
        <dbReference type="EMBL" id="KAJ7777567.1"/>
    </source>
</evidence>
<feature type="region of interest" description="Disordered" evidence="1">
    <location>
        <begin position="1"/>
        <end position="24"/>
    </location>
</feature>
<proteinExistence type="predicted"/>
<feature type="compositionally biased region" description="Polar residues" evidence="1">
    <location>
        <begin position="8"/>
        <end position="20"/>
    </location>
</feature>
<feature type="compositionally biased region" description="Basic and acidic residues" evidence="1">
    <location>
        <begin position="376"/>
        <end position="391"/>
    </location>
</feature>
<evidence type="ECO:0000256" key="1">
    <source>
        <dbReference type="SAM" id="MobiDB-lite"/>
    </source>
</evidence>
<feature type="compositionally biased region" description="Polar residues" evidence="1">
    <location>
        <begin position="280"/>
        <end position="293"/>
    </location>
</feature>
<feature type="compositionally biased region" description="Pro residues" evidence="1">
    <location>
        <begin position="221"/>
        <end position="234"/>
    </location>
</feature>
<accession>A0AAD7NVJ5</accession>
<keyword evidence="3" id="KW-1185">Reference proteome</keyword>
<dbReference type="AlphaFoldDB" id="A0AAD7NVJ5"/>
<evidence type="ECO:0000313" key="3">
    <source>
        <dbReference type="Proteomes" id="UP001215280"/>
    </source>
</evidence>
<reference evidence="2" key="1">
    <citation type="submission" date="2023-03" db="EMBL/GenBank/DDBJ databases">
        <title>Massive genome expansion in bonnet fungi (Mycena s.s.) driven by repeated elements and novel gene families across ecological guilds.</title>
        <authorList>
            <consortium name="Lawrence Berkeley National Laboratory"/>
            <person name="Harder C.B."/>
            <person name="Miyauchi S."/>
            <person name="Viragh M."/>
            <person name="Kuo A."/>
            <person name="Thoen E."/>
            <person name="Andreopoulos B."/>
            <person name="Lu D."/>
            <person name="Skrede I."/>
            <person name="Drula E."/>
            <person name="Henrissat B."/>
            <person name="Morin E."/>
            <person name="Kohler A."/>
            <person name="Barry K."/>
            <person name="LaButti K."/>
            <person name="Morin E."/>
            <person name="Salamov A."/>
            <person name="Lipzen A."/>
            <person name="Mereny Z."/>
            <person name="Hegedus B."/>
            <person name="Baldrian P."/>
            <person name="Stursova M."/>
            <person name="Weitz H."/>
            <person name="Taylor A."/>
            <person name="Grigoriev I.V."/>
            <person name="Nagy L.G."/>
            <person name="Martin F."/>
            <person name="Kauserud H."/>
        </authorList>
    </citation>
    <scope>NUCLEOTIDE SEQUENCE</scope>
    <source>
        <strain evidence="2">CBHHK188m</strain>
    </source>
</reference>
<organism evidence="2 3">
    <name type="scientific">Mycena maculata</name>
    <dbReference type="NCBI Taxonomy" id="230809"/>
    <lineage>
        <taxon>Eukaryota</taxon>
        <taxon>Fungi</taxon>
        <taxon>Dikarya</taxon>
        <taxon>Basidiomycota</taxon>
        <taxon>Agaricomycotina</taxon>
        <taxon>Agaricomycetes</taxon>
        <taxon>Agaricomycetidae</taxon>
        <taxon>Agaricales</taxon>
        <taxon>Marasmiineae</taxon>
        <taxon>Mycenaceae</taxon>
        <taxon>Mycena</taxon>
    </lineage>
</organism>
<comment type="caution">
    <text evidence="2">The sequence shown here is derived from an EMBL/GenBank/DDBJ whole genome shotgun (WGS) entry which is preliminary data.</text>
</comment>
<gene>
    <name evidence="2" type="ORF">DFH07DRAFT_936641</name>
</gene>
<feature type="compositionally biased region" description="Low complexity" evidence="1">
    <location>
        <begin position="392"/>
        <end position="401"/>
    </location>
</feature>
<feature type="region of interest" description="Disordered" evidence="1">
    <location>
        <begin position="39"/>
        <end position="414"/>
    </location>
</feature>
<feature type="compositionally biased region" description="Polar residues" evidence="1">
    <location>
        <begin position="245"/>
        <end position="258"/>
    </location>
</feature>
<sequence length="414" mass="44831">MDRPPQPNSSLSRNPSNVSWGTKIRGAIQIGHGVGEAIRGSLGASDLDPHHHASSSEIAQRGRHEIAQGLARIKGAATMLPPGPVYDRRHSYPTQQYQERPASAWSGRSTSAHHNRPNPPTATSPFEKFYEHPYPAEQDQDSGFAGLGAGIDPSRRKEANDRVLPAFMAPPQHPAPSLQTPYPMLATNSGHGTSRPSSAPHISHFQPGPSATDGMSSNSPFPSPRTAPPLPPRPSTVASYGRTPLDQQSAPSSINNHQLFIPPPVQRNTASESRPPILASPSSNNHRSLSTLVDRTKSIRLTGKGKGKEKEKQPEGNNKPGRIPSMSERRTRPASPNASNRVYPKPHQTLSAPSTPPPHQHESALETAGYDVLSYDAKDRYPHWPTEEERAAAQASRSRSQTGGRLEPVRDVRA</sequence>
<protein>
    <submittedName>
        <fullName evidence="2">Uncharacterized protein</fullName>
    </submittedName>
</protein>